<dbReference type="EMBL" id="UYWY01021189">
    <property type="protein sequence ID" value="VDM43598.1"/>
    <property type="molecule type" value="Genomic_DNA"/>
</dbReference>
<dbReference type="WBParaSite" id="TCNE_0001227701-mRNA-1">
    <property type="protein sequence ID" value="TCNE_0001227701-mRNA-1"/>
    <property type="gene ID" value="TCNE_0001227701"/>
</dbReference>
<name>A0A183UUV7_TOXCA</name>
<evidence type="ECO:0000313" key="3">
    <source>
        <dbReference type="EMBL" id="VDM43598.1"/>
    </source>
</evidence>
<proteinExistence type="predicted"/>
<dbReference type="Proteomes" id="UP000050794">
    <property type="component" value="Unassembled WGS sequence"/>
</dbReference>
<organism evidence="4 5">
    <name type="scientific">Toxocara canis</name>
    <name type="common">Canine roundworm</name>
    <dbReference type="NCBI Taxonomy" id="6265"/>
    <lineage>
        <taxon>Eukaryota</taxon>
        <taxon>Metazoa</taxon>
        <taxon>Ecdysozoa</taxon>
        <taxon>Nematoda</taxon>
        <taxon>Chromadorea</taxon>
        <taxon>Rhabditida</taxon>
        <taxon>Spirurina</taxon>
        <taxon>Ascaridomorpha</taxon>
        <taxon>Ascaridoidea</taxon>
        <taxon>Toxocaridae</taxon>
        <taxon>Toxocara</taxon>
    </lineage>
</organism>
<feature type="transmembrane region" description="Helical" evidence="2">
    <location>
        <begin position="936"/>
        <end position="959"/>
    </location>
</feature>
<evidence type="ECO:0000313" key="4">
    <source>
        <dbReference type="Proteomes" id="UP000050794"/>
    </source>
</evidence>
<feature type="compositionally biased region" description="Basic and acidic residues" evidence="1">
    <location>
        <begin position="461"/>
        <end position="470"/>
    </location>
</feature>
<evidence type="ECO:0000256" key="1">
    <source>
        <dbReference type="SAM" id="MobiDB-lite"/>
    </source>
</evidence>
<protein>
    <submittedName>
        <fullName evidence="5">SH3 domain-containing protein</fullName>
    </submittedName>
</protein>
<feature type="compositionally biased region" description="Polar residues" evidence="1">
    <location>
        <begin position="663"/>
        <end position="680"/>
    </location>
</feature>
<feature type="region of interest" description="Disordered" evidence="1">
    <location>
        <begin position="451"/>
        <end position="470"/>
    </location>
</feature>
<keyword evidence="2" id="KW-1133">Transmembrane helix</keyword>
<evidence type="ECO:0000313" key="5">
    <source>
        <dbReference type="WBParaSite" id="TCNE_0001227701-mRNA-1"/>
    </source>
</evidence>
<accession>A0A183UUV7</accession>
<keyword evidence="4" id="KW-1185">Reference proteome</keyword>
<keyword evidence="2" id="KW-0812">Transmembrane</keyword>
<feature type="compositionally biased region" description="Basic and acidic residues" evidence="1">
    <location>
        <begin position="836"/>
        <end position="846"/>
    </location>
</feature>
<feature type="region of interest" description="Disordered" evidence="1">
    <location>
        <begin position="656"/>
        <end position="681"/>
    </location>
</feature>
<evidence type="ECO:0000256" key="2">
    <source>
        <dbReference type="SAM" id="Phobius"/>
    </source>
</evidence>
<feature type="region of interest" description="Disordered" evidence="1">
    <location>
        <begin position="822"/>
        <end position="846"/>
    </location>
</feature>
<feature type="region of interest" description="Disordered" evidence="1">
    <location>
        <begin position="369"/>
        <end position="390"/>
    </location>
</feature>
<reference evidence="5" key="1">
    <citation type="submission" date="2016-06" db="UniProtKB">
        <authorList>
            <consortium name="WormBaseParasite"/>
        </authorList>
    </citation>
    <scope>IDENTIFICATION</scope>
</reference>
<sequence>MRRLHLKSFVNGESNFANECGFRKESVADPGMNDRCGTPKTSILSQRSVLCDPLVKTRRRRDAAACVQRCDRIFERSLHRMGENRETLSALLSKQRPLQQTKDACWYVKSFDYMDCMQHCELPNRYQLAKASRMLKSKCRPFIDGIIFILRDCEEPQLACISRFHSFLEVRCSTYLNEAVRLSKLGVKMKHETCSEDFLDDCQIYDFVKAAEAVHDSAEEGAIDSTKSYLKMNEDDQVSHFTHPDQLLDDAYSTTSTTPIPPTQNAWTAAAKSLETVTPTTTKKMLFSPDRDLQFTPPNFFYSSLRSSSRRRTTQGDLYTNDASDEVDLDVVTLPIRVFTHGLDDHSDEVHEQRSLETFYTSALPRVSASHPRGQENWSPTIPPLPSKATDSEIVSSAERTEMTQKRENFDGVSNSLNTLYSATESPYLRSTLSAESSPWSQRISITASRQPIEWPTSSEQEPKAITDERRSEQRQHATMHRSVADELDHVYASVIKITPNPATVSPKGNIYTDLEYDSDESDDDDESSDAGTRLHISTYGAPNVASEVIHDSSPFGTHPSVIEDSISIPTTVTEYGEVVYVHKADAQLAHTSPSARDLTLSPWITTDTTLRENLIEATDQLQHQQTIALDALATEGRQRSIVSKDVSDAHLETTHAWDHSNDTSTSVHHPNDLSPNHISNGEVERDHYADVAKSSPLDSGYALHNPPLYPEGTSARTENTALDPTQLSATNDRTTAFVQVIIRRVCSHSLSEERKLTASNLHHSDLTKRPPMFGGRRIHIKPIRSWKEPISDENAGVARIVKYLSPIANAVVVGAWKSSHEGSFSGETLRKRAKPSAERTHESPSMERDRWDLIYKASPNRHLGGHSEILRSDYDEDLRLPETGFTGNGDIWDKSITSQTQNETEVFVRLATVDDVLGDGGFEDFLPTGHSAVMLFIYGTLASVALLTVIALLIALAVRRYFA</sequence>
<feature type="compositionally biased region" description="Polar residues" evidence="1">
    <location>
        <begin position="451"/>
        <end position="460"/>
    </location>
</feature>
<gene>
    <name evidence="3" type="ORF">TCNE_LOCUS12277</name>
</gene>
<reference evidence="3 4" key="2">
    <citation type="submission" date="2018-11" db="EMBL/GenBank/DDBJ databases">
        <authorList>
            <consortium name="Pathogen Informatics"/>
        </authorList>
    </citation>
    <scope>NUCLEOTIDE SEQUENCE [LARGE SCALE GENOMIC DNA]</scope>
</reference>
<dbReference type="AlphaFoldDB" id="A0A183UUV7"/>
<keyword evidence="2" id="KW-0472">Membrane</keyword>